<accession>A0A813SVI4</accession>
<dbReference type="EMBL" id="CAJNOI010000016">
    <property type="protein sequence ID" value="CAF0813488.1"/>
    <property type="molecule type" value="Genomic_DNA"/>
</dbReference>
<evidence type="ECO:0000256" key="1">
    <source>
        <dbReference type="SAM" id="Phobius"/>
    </source>
</evidence>
<dbReference type="Proteomes" id="UP000663877">
    <property type="component" value="Unassembled WGS sequence"/>
</dbReference>
<keyword evidence="1" id="KW-0812">Transmembrane</keyword>
<dbReference type="Proteomes" id="UP000663832">
    <property type="component" value="Unassembled WGS sequence"/>
</dbReference>
<keyword evidence="1" id="KW-1133">Transmembrane helix</keyword>
<proteinExistence type="predicted"/>
<comment type="caution">
    <text evidence="2">The sequence shown here is derived from an EMBL/GenBank/DDBJ whole genome shotgun (WGS) entry which is preliminary data.</text>
</comment>
<feature type="transmembrane region" description="Helical" evidence="1">
    <location>
        <begin position="193"/>
        <end position="214"/>
    </location>
</feature>
<name>A0A813SVI4_9BILA</name>
<sequence length="215" mass="24744">MLLFSLSLSLQILINHQKLIIISSFSFITNKNIQLIIQIDRFDLILMIYSLSNSITCLNKQNFNQNSHDINKKTKLLHRLIQSSTDITTNNHYSCVNRDNSQRNSDAIRIESALMTSDYSHSIVHVSQSITNININKTIDLIKRNGAGDEILCLHSDDKQIQISPITDNNQYLTLEQVPIYNRRTVQFTSKQLIFISFSVFLFVILLCLTTSFFL</sequence>
<organism evidence="2 4">
    <name type="scientific">Adineta steineri</name>
    <dbReference type="NCBI Taxonomy" id="433720"/>
    <lineage>
        <taxon>Eukaryota</taxon>
        <taxon>Metazoa</taxon>
        <taxon>Spiralia</taxon>
        <taxon>Gnathifera</taxon>
        <taxon>Rotifera</taxon>
        <taxon>Eurotatoria</taxon>
        <taxon>Bdelloidea</taxon>
        <taxon>Adinetida</taxon>
        <taxon>Adinetidae</taxon>
        <taxon>Adineta</taxon>
    </lineage>
</organism>
<keyword evidence="4" id="KW-1185">Reference proteome</keyword>
<reference evidence="2" key="1">
    <citation type="submission" date="2021-02" db="EMBL/GenBank/DDBJ databases">
        <authorList>
            <person name="Nowell W R."/>
        </authorList>
    </citation>
    <scope>NUCLEOTIDE SEQUENCE</scope>
</reference>
<keyword evidence="1" id="KW-0472">Membrane</keyword>
<dbReference type="EMBL" id="CAJNOM010000016">
    <property type="protein sequence ID" value="CAF0802051.1"/>
    <property type="molecule type" value="Genomic_DNA"/>
</dbReference>
<evidence type="ECO:0000313" key="3">
    <source>
        <dbReference type="EMBL" id="CAF0813488.1"/>
    </source>
</evidence>
<dbReference type="OrthoDB" id="10034979at2759"/>
<evidence type="ECO:0000313" key="2">
    <source>
        <dbReference type="EMBL" id="CAF0802051.1"/>
    </source>
</evidence>
<protein>
    <submittedName>
        <fullName evidence="2">Uncharacterized protein</fullName>
    </submittedName>
</protein>
<dbReference type="AlphaFoldDB" id="A0A813SVI4"/>
<evidence type="ECO:0000313" key="4">
    <source>
        <dbReference type="Proteomes" id="UP000663832"/>
    </source>
</evidence>
<gene>
    <name evidence="3" type="ORF">BJG266_LOCUS5863</name>
    <name evidence="2" type="ORF">QVE165_LOCUS4273</name>
</gene>